<dbReference type="Pfam" id="PF13456">
    <property type="entry name" value="RVT_3"/>
    <property type="match status" value="1"/>
</dbReference>
<evidence type="ECO:0000313" key="4">
    <source>
        <dbReference type="Proteomes" id="UP000436088"/>
    </source>
</evidence>
<dbReference type="Proteomes" id="UP000436088">
    <property type="component" value="Unassembled WGS sequence"/>
</dbReference>
<name>A0A6A2X7S4_HIBSY</name>
<proteinExistence type="predicted"/>
<accession>A0A6A2X7S4</accession>
<dbReference type="GO" id="GO:0004523">
    <property type="term" value="F:RNA-DNA hybrid ribonuclease activity"/>
    <property type="evidence" value="ECO:0007669"/>
    <property type="project" value="InterPro"/>
</dbReference>
<dbReference type="InterPro" id="IPR002156">
    <property type="entry name" value="RNaseH_domain"/>
</dbReference>
<dbReference type="InterPro" id="IPR044730">
    <property type="entry name" value="RNase_H-like_dom_plant"/>
</dbReference>
<gene>
    <name evidence="3" type="ORF">F3Y22_tig00113021pilonHSYRG00008</name>
</gene>
<sequence length="223" mass="25229">MMLMQLVPKDGKSREHMQKEPGKYSPISPPPPSLSIGMSLSYDLRDRERKGSMMQRGGYMEEPGMRIHGKEATGKMVRRDTDPMYDREWDDEKRLRPEQKRRHLKPEPRMVCLNVAGAILSDSGLGSVGSLLRDNSGNWLLDFNKTIGVMDSLMSSFGHGLHVAWLNGFRSLLVHSYCVQVIKLILDPNASSSTIPLVRAIDKFRHRLALSGRLVKEIFLQAV</sequence>
<keyword evidence="4" id="KW-1185">Reference proteome</keyword>
<protein>
    <recommendedName>
        <fullName evidence="2">RNase H type-1 domain-containing protein</fullName>
    </recommendedName>
</protein>
<dbReference type="GO" id="GO:0003676">
    <property type="term" value="F:nucleic acid binding"/>
    <property type="evidence" value="ECO:0007669"/>
    <property type="project" value="InterPro"/>
</dbReference>
<reference evidence="3" key="1">
    <citation type="submission" date="2019-09" db="EMBL/GenBank/DDBJ databases">
        <title>Draft genome information of white flower Hibiscus syriacus.</title>
        <authorList>
            <person name="Kim Y.-M."/>
        </authorList>
    </citation>
    <scope>NUCLEOTIDE SEQUENCE [LARGE SCALE GENOMIC DNA]</scope>
    <source>
        <strain evidence="3">YM2019G1</strain>
    </source>
</reference>
<dbReference type="CDD" id="cd06222">
    <property type="entry name" value="RNase_H_like"/>
    <property type="match status" value="1"/>
</dbReference>
<comment type="caution">
    <text evidence="3">The sequence shown here is derived from an EMBL/GenBank/DDBJ whole genome shotgun (WGS) entry which is preliminary data.</text>
</comment>
<evidence type="ECO:0000259" key="2">
    <source>
        <dbReference type="Pfam" id="PF13456"/>
    </source>
</evidence>
<organism evidence="3 4">
    <name type="scientific">Hibiscus syriacus</name>
    <name type="common">Rose of Sharon</name>
    <dbReference type="NCBI Taxonomy" id="106335"/>
    <lineage>
        <taxon>Eukaryota</taxon>
        <taxon>Viridiplantae</taxon>
        <taxon>Streptophyta</taxon>
        <taxon>Embryophyta</taxon>
        <taxon>Tracheophyta</taxon>
        <taxon>Spermatophyta</taxon>
        <taxon>Magnoliopsida</taxon>
        <taxon>eudicotyledons</taxon>
        <taxon>Gunneridae</taxon>
        <taxon>Pentapetalae</taxon>
        <taxon>rosids</taxon>
        <taxon>malvids</taxon>
        <taxon>Malvales</taxon>
        <taxon>Malvaceae</taxon>
        <taxon>Malvoideae</taxon>
        <taxon>Hibiscus</taxon>
    </lineage>
</organism>
<feature type="domain" description="RNase H type-1" evidence="2">
    <location>
        <begin position="114"/>
        <end position="202"/>
    </location>
</feature>
<evidence type="ECO:0000313" key="3">
    <source>
        <dbReference type="EMBL" id="KAE8663205.1"/>
    </source>
</evidence>
<feature type="region of interest" description="Disordered" evidence="1">
    <location>
        <begin position="1"/>
        <end position="35"/>
    </location>
</feature>
<dbReference type="EMBL" id="VEPZ02001686">
    <property type="protein sequence ID" value="KAE8663205.1"/>
    <property type="molecule type" value="Genomic_DNA"/>
</dbReference>
<evidence type="ECO:0000256" key="1">
    <source>
        <dbReference type="SAM" id="MobiDB-lite"/>
    </source>
</evidence>
<feature type="compositionally biased region" description="Basic and acidic residues" evidence="1">
    <location>
        <begin position="9"/>
        <end position="22"/>
    </location>
</feature>
<dbReference type="AlphaFoldDB" id="A0A6A2X7S4"/>